<comment type="caution">
    <text evidence="3">The sequence shown here is derived from an EMBL/GenBank/DDBJ whole genome shotgun (WGS) entry which is preliminary data.</text>
</comment>
<evidence type="ECO:0000313" key="4">
    <source>
        <dbReference type="Proteomes" id="UP001152607"/>
    </source>
</evidence>
<dbReference type="InterPro" id="IPR011009">
    <property type="entry name" value="Kinase-like_dom_sf"/>
</dbReference>
<accession>A0A9W4UBX1</accession>
<dbReference type="PANTHER" id="PTHR21310:SF56">
    <property type="entry name" value="AMINOGLYCOSIDE PHOSPHOTRANSFERASE DOMAIN-CONTAINING PROTEIN"/>
    <property type="match status" value="1"/>
</dbReference>
<gene>
    <name evidence="3" type="ORF">PDIGIT_LOCUS4482</name>
</gene>
<name>A0A9W4UBX1_9PLEO</name>
<dbReference type="OrthoDB" id="10003767at2759"/>
<keyword evidence="4" id="KW-1185">Reference proteome</keyword>
<feature type="domain" description="Aminoglycoside phosphotransferase" evidence="2">
    <location>
        <begin position="137"/>
        <end position="360"/>
    </location>
</feature>
<organism evidence="3 4">
    <name type="scientific">Periconia digitata</name>
    <dbReference type="NCBI Taxonomy" id="1303443"/>
    <lineage>
        <taxon>Eukaryota</taxon>
        <taxon>Fungi</taxon>
        <taxon>Dikarya</taxon>
        <taxon>Ascomycota</taxon>
        <taxon>Pezizomycotina</taxon>
        <taxon>Dothideomycetes</taxon>
        <taxon>Pleosporomycetidae</taxon>
        <taxon>Pleosporales</taxon>
        <taxon>Massarineae</taxon>
        <taxon>Periconiaceae</taxon>
        <taxon>Periconia</taxon>
    </lineage>
</organism>
<dbReference type="PANTHER" id="PTHR21310">
    <property type="entry name" value="AMINOGLYCOSIDE PHOSPHOTRANSFERASE-RELATED-RELATED"/>
    <property type="match status" value="1"/>
</dbReference>
<evidence type="ECO:0000259" key="2">
    <source>
        <dbReference type="Pfam" id="PF01636"/>
    </source>
</evidence>
<reference evidence="3" key="1">
    <citation type="submission" date="2023-01" db="EMBL/GenBank/DDBJ databases">
        <authorList>
            <person name="Van Ghelder C."/>
            <person name="Rancurel C."/>
        </authorList>
    </citation>
    <scope>NUCLEOTIDE SEQUENCE</scope>
    <source>
        <strain evidence="3">CNCM I-4278</strain>
    </source>
</reference>
<dbReference type="InterPro" id="IPR002575">
    <property type="entry name" value="Aminoglycoside_PTrfase"/>
</dbReference>
<dbReference type="SUPFAM" id="SSF56112">
    <property type="entry name" value="Protein kinase-like (PK-like)"/>
    <property type="match status" value="1"/>
</dbReference>
<feature type="compositionally biased region" description="Acidic residues" evidence="1">
    <location>
        <begin position="42"/>
        <end position="54"/>
    </location>
</feature>
<feature type="compositionally biased region" description="Basic and acidic residues" evidence="1">
    <location>
        <begin position="460"/>
        <end position="471"/>
    </location>
</feature>
<feature type="compositionally biased region" description="Polar residues" evidence="1">
    <location>
        <begin position="1"/>
        <end position="24"/>
    </location>
</feature>
<evidence type="ECO:0000313" key="3">
    <source>
        <dbReference type="EMBL" id="CAI6331457.1"/>
    </source>
</evidence>
<dbReference type="Gene3D" id="3.90.1200.10">
    <property type="match status" value="1"/>
</dbReference>
<feature type="compositionally biased region" description="Acidic residues" evidence="1">
    <location>
        <begin position="472"/>
        <end position="498"/>
    </location>
</feature>
<evidence type="ECO:0000256" key="1">
    <source>
        <dbReference type="SAM" id="MobiDB-lite"/>
    </source>
</evidence>
<feature type="region of interest" description="Disordered" evidence="1">
    <location>
        <begin position="460"/>
        <end position="498"/>
    </location>
</feature>
<proteinExistence type="predicted"/>
<dbReference type="Proteomes" id="UP001152607">
    <property type="component" value="Unassembled WGS sequence"/>
</dbReference>
<feature type="region of interest" description="Disordered" evidence="1">
    <location>
        <begin position="1"/>
        <end position="57"/>
    </location>
</feature>
<dbReference type="InterPro" id="IPR051678">
    <property type="entry name" value="AGP_Transferase"/>
</dbReference>
<dbReference type="EMBL" id="CAOQHR010000003">
    <property type="protein sequence ID" value="CAI6331457.1"/>
    <property type="molecule type" value="Genomic_DNA"/>
</dbReference>
<protein>
    <recommendedName>
        <fullName evidence="2">Aminoglycoside phosphotransferase domain-containing protein</fullName>
    </recommendedName>
</protein>
<dbReference type="Pfam" id="PF01636">
    <property type="entry name" value="APH"/>
    <property type="match status" value="1"/>
</dbReference>
<dbReference type="AlphaFoldDB" id="A0A9W4UBX1"/>
<sequence length="498" mass="56230">MSLQPQTADAITTSPPLSDQTMATSDDPISEVDPAHERSEHEDSDDQMDDDDAASETSTVAYEHLDHEPWETFQHKVAQLAHSIFPEASKIDIERMKGGSFNRVVGVTVHARTQNIFARLVGCFKRRFYSKKLNVAKKYVLRIARDIEDSDVEQEVAVLNMLAAKLSLPTSKVFKYDTSTDNVLEKPYMIQTRLEGQLLSDIGKDLNLKQWESVIKNIISLNDQITAFESSSSGEIAKDNISATPQSAVSIDKFHVPRKGMTSREFTKPSTWPSQPQSVMSSMLEQCERWREYQNSKGSNWDHIWDGFSAIIRSLDERGFLDGSFSLAHGDFKGYNMLCTIQNESTVEITGVIDWDFAMFVPKFLAFRGPFWLWLDDGTPSHVYDLEGSATIEPTGERECALKSIFMAGASDEWKKFAFAPEAILARRMFVILKDGIFGPWAVDEVAAIIQEWIALHPEDNIPVEETHSSDEEMSDDEMSDEEESDDEQDSDEESDDE</sequence>